<reference evidence="5" key="1">
    <citation type="journal article" date="2019" name="Int. J. Syst. Evol. Microbiol.">
        <title>The Global Catalogue of Microorganisms (GCM) 10K type strain sequencing project: providing services to taxonomists for standard genome sequencing and annotation.</title>
        <authorList>
            <consortium name="The Broad Institute Genomics Platform"/>
            <consortium name="The Broad Institute Genome Sequencing Center for Infectious Disease"/>
            <person name="Wu L."/>
            <person name="Ma J."/>
        </authorList>
    </citation>
    <scope>NUCLEOTIDE SEQUENCE [LARGE SCALE GENOMIC DNA]</scope>
    <source>
        <strain evidence="5">CGMCC 1.15277</strain>
    </source>
</reference>
<dbReference type="SUPFAM" id="SSF53590">
    <property type="entry name" value="Nucleoside hydrolase"/>
    <property type="match status" value="1"/>
</dbReference>
<evidence type="ECO:0000313" key="4">
    <source>
        <dbReference type="EMBL" id="MFC6397100.1"/>
    </source>
</evidence>
<keyword evidence="1 4" id="KW-0378">Hydrolase</keyword>
<protein>
    <submittedName>
        <fullName evidence="4">Nucleoside hydrolase</fullName>
    </submittedName>
</protein>
<dbReference type="PANTHER" id="PTHR12304:SF4">
    <property type="entry name" value="URIDINE NUCLEOSIDASE"/>
    <property type="match status" value="1"/>
</dbReference>
<evidence type="ECO:0000259" key="3">
    <source>
        <dbReference type="Pfam" id="PF01156"/>
    </source>
</evidence>
<keyword evidence="2" id="KW-0326">Glycosidase</keyword>
<dbReference type="Proteomes" id="UP001596266">
    <property type="component" value="Unassembled WGS sequence"/>
</dbReference>
<gene>
    <name evidence="4" type="ORF">ACFP57_08935</name>
</gene>
<keyword evidence="5" id="KW-1185">Reference proteome</keyword>
<comment type="caution">
    <text evidence="4">The sequence shown here is derived from an EMBL/GenBank/DDBJ whole genome shotgun (WGS) entry which is preliminary data.</text>
</comment>
<dbReference type="InterPro" id="IPR001910">
    <property type="entry name" value="Inosine/uridine_hydrolase_dom"/>
</dbReference>
<dbReference type="PANTHER" id="PTHR12304">
    <property type="entry name" value="INOSINE-URIDINE PREFERRING NUCLEOSIDE HYDROLASE"/>
    <property type="match status" value="1"/>
</dbReference>
<sequence length="351" mass="37675">MRILADVDTGIDDLCALLQLCGTPGVELVGVTTTGGNTTAEQSAANTAGVLELCGRPDVPVVVGACQPLLKPLVTTPETHGPDGVGWAHLPDVAHRVRLDGAVDFWLDELRRHPGQTTILVTGPSTNLALALLAEPRLFELAQRVVIMGGAFWYQGNTTPTADWNFWCDPDAAKEVFAASHRAAENGLPSGKLPVLCSLQVTERCEYRPDLLDDLVVRAGAKLLGYTAARPRAERPQADTGSVLLDVLADALRFYFEFHHDYDQGYVAHLHDLLAAQVAAGIATITTTVSAVDVGTDSEMLRGTSVRDDRKIWGRVGNCQVVDDNHPEEVFDAFAAAVARLVRPNDAQAGR</sequence>
<feature type="domain" description="Inosine/uridine-preferring nucleoside hydrolase" evidence="3">
    <location>
        <begin position="3"/>
        <end position="331"/>
    </location>
</feature>
<proteinExistence type="predicted"/>
<evidence type="ECO:0000256" key="1">
    <source>
        <dbReference type="ARBA" id="ARBA00022801"/>
    </source>
</evidence>
<dbReference type="InterPro" id="IPR036452">
    <property type="entry name" value="Ribo_hydro-like"/>
</dbReference>
<dbReference type="InterPro" id="IPR023186">
    <property type="entry name" value="IUNH"/>
</dbReference>
<dbReference type="GO" id="GO:0016787">
    <property type="term" value="F:hydrolase activity"/>
    <property type="evidence" value="ECO:0007669"/>
    <property type="project" value="UniProtKB-KW"/>
</dbReference>
<evidence type="ECO:0000256" key="2">
    <source>
        <dbReference type="ARBA" id="ARBA00023295"/>
    </source>
</evidence>
<dbReference type="Gene3D" id="3.90.245.10">
    <property type="entry name" value="Ribonucleoside hydrolase-like"/>
    <property type="match status" value="1"/>
</dbReference>
<dbReference type="Pfam" id="PF01156">
    <property type="entry name" value="IU_nuc_hydro"/>
    <property type="match status" value="1"/>
</dbReference>
<dbReference type="RefSeq" id="WP_343884707.1">
    <property type="nucleotide sequence ID" value="NZ_BAAAKI010000003.1"/>
</dbReference>
<dbReference type="EMBL" id="JBHSUA010000018">
    <property type="protein sequence ID" value="MFC6397100.1"/>
    <property type="molecule type" value="Genomic_DNA"/>
</dbReference>
<accession>A0ABW1X155</accession>
<evidence type="ECO:0000313" key="5">
    <source>
        <dbReference type="Proteomes" id="UP001596266"/>
    </source>
</evidence>
<name>A0ABW1X155_9ACTN</name>
<organism evidence="4 5">
    <name type="scientific">Luteococcus sanguinis</name>
    <dbReference type="NCBI Taxonomy" id="174038"/>
    <lineage>
        <taxon>Bacteria</taxon>
        <taxon>Bacillati</taxon>
        <taxon>Actinomycetota</taxon>
        <taxon>Actinomycetes</taxon>
        <taxon>Propionibacteriales</taxon>
        <taxon>Propionibacteriaceae</taxon>
        <taxon>Luteococcus</taxon>
    </lineage>
</organism>